<dbReference type="AlphaFoldDB" id="A0A317F006"/>
<name>A0A317F006_9SPHI</name>
<accession>A0A317F006</accession>
<reference evidence="2" key="1">
    <citation type="submission" date="2018-05" db="EMBL/GenBank/DDBJ databases">
        <title>Pedobacter paludis sp. nov., isolated from wetland soil.</title>
        <authorList>
            <person name="Zhang Y."/>
        </authorList>
    </citation>
    <scope>NUCLEOTIDE SEQUENCE [LARGE SCALE GENOMIC DNA]</scope>
    <source>
        <strain evidence="2">R-8</strain>
    </source>
</reference>
<organism evidence="1 2">
    <name type="scientific">Pedobacter paludis</name>
    <dbReference type="NCBI Taxonomy" id="2203212"/>
    <lineage>
        <taxon>Bacteria</taxon>
        <taxon>Pseudomonadati</taxon>
        <taxon>Bacteroidota</taxon>
        <taxon>Sphingobacteriia</taxon>
        <taxon>Sphingobacteriales</taxon>
        <taxon>Sphingobacteriaceae</taxon>
        <taxon>Pedobacter</taxon>
    </lineage>
</organism>
<protein>
    <submittedName>
        <fullName evidence="1">Uncharacterized protein</fullName>
    </submittedName>
</protein>
<sequence>MKCAAILRNEESATDEKDSSCSGMQKLKKIATKSRASIGNKMLNVHFLKTLHVESVNLANYRNLHPLKCGKNRL</sequence>
<dbReference type="Proteomes" id="UP000245391">
    <property type="component" value="Unassembled WGS sequence"/>
</dbReference>
<evidence type="ECO:0000313" key="1">
    <source>
        <dbReference type="EMBL" id="PWS31219.1"/>
    </source>
</evidence>
<proteinExistence type="predicted"/>
<comment type="caution">
    <text evidence="1">The sequence shown here is derived from an EMBL/GenBank/DDBJ whole genome shotgun (WGS) entry which is preliminary data.</text>
</comment>
<dbReference type="EMBL" id="QGNY01000004">
    <property type="protein sequence ID" value="PWS31219.1"/>
    <property type="molecule type" value="Genomic_DNA"/>
</dbReference>
<gene>
    <name evidence="1" type="ORF">DF947_11470</name>
</gene>
<keyword evidence="2" id="KW-1185">Reference proteome</keyword>
<evidence type="ECO:0000313" key="2">
    <source>
        <dbReference type="Proteomes" id="UP000245391"/>
    </source>
</evidence>